<dbReference type="STRING" id="1122247.GCA_000379865_00415"/>
<keyword evidence="2" id="KW-1185">Reference proteome</keyword>
<protein>
    <submittedName>
        <fullName evidence="1">Putative membrane protein</fullName>
    </submittedName>
</protein>
<dbReference type="OrthoDB" id="4762664at2"/>
<dbReference type="AlphaFoldDB" id="K5B7Y1"/>
<dbReference type="PATRIC" id="fig|1122247.3.peg.3120"/>
<dbReference type="RefSeq" id="WP_005629368.1">
    <property type="nucleotide sequence ID" value="NZ_AMRA01000094.1"/>
</dbReference>
<accession>K5B7Y1</accession>
<organism evidence="1 2">
    <name type="scientific">Mycolicibacterium hassiacum (strain DSM 44199 / CIP 105218 / JCM 12690 / 3849)</name>
    <name type="common">Mycobacterium hassiacum</name>
    <dbReference type="NCBI Taxonomy" id="1122247"/>
    <lineage>
        <taxon>Bacteria</taxon>
        <taxon>Bacillati</taxon>
        <taxon>Actinomycetota</taxon>
        <taxon>Actinomycetes</taxon>
        <taxon>Mycobacteriales</taxon>
        <taxon>Mycobacteriaceae</taxon>
        <taxon>Mycolicibacterium</taxon>
    </lineage>
</organism>
<dbReference type="eggNOG" id="COG2259">
    <property type="taxonomic scope" value="Bacteria"/>
</dbReference>
<reference evidence="1 2" key="1">
    <citation type="journal article" date="2012" name="J. Bacteriol.">
        <title>Genome sequence of Mycobacterium hassiacum DSM 44199, a rare source of heat-stable mycobacterial proteins.</title>
        <authorList>
            <person name="Tiago I."/>
            <person name="Maranha A."/>
            <person name="Mendes V."/>
            <person name="Alarico S."/>
            <person name="Moynihan P.J."/>
            <person name="Clarke A.J."/>
            <person name="Macedo-Ribeiro S."/>
            <person name="Pereira P.J."/>
            <person name="Empadinhas N."/>
        </authorList>
    </citation>
    <scope>NUCLEOTIDE SEQUENCE [LARGE SCALE GENOMIC DNA]</scope>
    <source>
        <strain evidence="2">DSM 44199 / CIP 105218 / JCM 12690 / 3849</strain>
    </source>
</reference>
<dbReference type="Proteomes" id="UP000006265">
    <property type="component" value="Unassembled WGS sequence"/>
</dbReference>
<evidence type="ECO:0000313" key="1">
    <source>
        <dbReference type="EMBL" id="EKF22738.1"/>
    </source>
</evidence>
<sequence length="116" mass="11955">MTTTHTPTARTDTARTDTALLILRLAVGAAMVDAWAVNVASAAIWENPFNAPFLIGAGTTVVLLAGAGRISVDAVLGRANWPTKLAVGLLVAAFVVAILTWVALLGTNPIHLTDPA</sequence>
<name>K5B7Y1_MYCHD</name>
<proteinExistence type="predicted"/>
<gene>
    <name evidence="1" type="ORF">C731_3254</name>
</gene>
<evidence type="ECO:0000313" key="2">
    <source>
        <dbReference type="Proteomes" id="UP000006265"/>
    </source>
</evidence>
<dbReference type="EMBL" id="AMRA01000094">
    <property type="protein sequence ID" value="EKF22738.1"/>
    <property type="molecule type" value="Genomic_DNA"/>
</dbReference>
<comment type="caution">
    <text evidence="1">The sequence shown here is derived from an EMBL/GenBank/DDBJ whole genome shotgun (WGS) entry which is preliminary data.</text>
</comment>